<comment type="cofactor">
    <cofactor evidence="2">
        <name>Mn(2+)</name>
        <dbReference type="ChEBI" id="CHEBI:29035"/>
    </cofactor>
</comment>
<evidence type="ECO:0000256" key="9">
    <source>
        <dbReference type="ARBA" id="ARBA00023235"/>
    </source>
</evidence>
<evidence type="ECO:0000256" key="7">
    <source>
        <dbReference type="ARBA" id="ARBA00013188"/>
    </source>
</evidence>
<keyword evidence="15" id="KW-1185">Reference proteome</keyword>
<name>A0A815ZBP3_ADIRI</name>
<keyword evidence="12" id="KW-0170">Cobalt</keyword>
<feature type="binding site" evidence="12">
    <location>
        <position position="74"/>
    </location>
    <ligand>
        <name>a divalent metal cation</name>
        <dbReference type="ChEBI" id="CHEBI:60240"/>
    </ligand>
</feature>
<dbReference type="NCBIfam" id="TIGR01163">
    <property type="entry name" value="rpe"/>
    <property type="match status" value="1"/>
</dbReference>
<dbReference type="AlphaFoldDB" id="A0A815ZBP3"/>
<dbReference type="GO" id="GO:0006098">
    <property type="term" value="P:pentose-phosphate shunt"/>
    <property type="evidence" value="ECO:0007669"/>
    <property type="project" value="InterPro"/>
</dbReference>
<dbReference type="GO" id="GO:0005975">
    <property type="term" value="P:carbohydrate metabolic process"/>
    <property type="evidence" value="ECO:0007669"/>
    <property type="project" value="InterPro"/>
</dbReference>
<evidence type="ECO:0000256" key="4">
    <source>
        <dbReference type="ARBA" id="ARBA00001947"/>
    </source>
</evidence>
<dbReference type="Proteomes" id="UP000663828">
    <property type="component" value="Unassembled WGS sequence"/>
</dbReference>
<dbReference type="FunFam" id="3.20.20.70:FF:000171">
    <property type="entry name" value="Ribulose-phosphate 3-epimerase"/>
    <property type="match status" value="1"/>
</dbReference>
<dbReference type="NCBIfam" id="NF004076">
    <property type="entry name" value="PRK05581.1-4"/>
    <property type="match status" value="1"/>
</dbReference>
<protein>
    <recommendedName>
        <fullName evidence="7 10">Ribulose-phosphate 3-epimerase</fullName>
        <ecNumber evidence="7 10">5.1.3.1</ecNumber>
    </recommendedName>
</protein>
<evidence type="ECO:0000256" key="5">
    <source>
        <dbReference type="ARBA" id="ARBA00001954"/>
    </source>
</evidence>
<evidence type="ECO:0000256" key="11">
    <source>
        <dbReference type="PIRSR" id="PIRSR001461-1"/>
    </source>
</evidence>
<accession>A0A815ZBP3</accession>
<comment type="similarity">
    <text evidence="6 10">Belongs to the ribulose-phosphate 3-epimerase family.</text>
</comment>
<dbReference type="PROSITE" id="PS01086">
    <property type="entry name" value="RIBUL_P_3_EPIMER_2"/>
    <property type="match status" value="1"/>
</dbReference>
<dbReference type="EC" id="5.1.3.1" evidence="7 10"/>
<evidence type="ECO:0000256" key="1">
    <source>
        <dbReference type="ARBA" id="ARBA00001782"/>
    </source>
</evidence>
<dbReference type="InterPro" id="IPR000056">
    <property type="entry name" value="Ribul_P_3_epim-like"/>
</dbReference>
<evidence type="ECO:0000256" key="13">
    <source>
        <dbReference type="PIRSR" id="PIRSR001461-3"/>
    </source>
</evidence>
<feature type="active site" description="Proton acceptor" evidence="11">
    <location>
        <position position="42"/>
    </location>
</feature>
<dbReference type="GO" id="GO:0004750">
    <property type="term" value="F:D-ribulose-phosphate 3-epimerase activity"/>
    <property type="evidence" value="ECO:0007669"/>
    <property type="project" value="UniProtKB-EC"/>
</dbReference>
<evidence type="ECO:0000313" key="14">
    <source>
        <dbReference type="EMBL" id="CAF1580244.1"/>
    </source>
</evidence>
<dbReference type="GO" id="GO:0046872">
    <property type="term" value="F:metal ion binding"/>
    <property type="evidence" value="ECO:0007669"/>
    <property type="project" value="UniProtKB-KW"/>
</dbReference>
<evidence type="ECO:0000256" key="10">
    <source>
        <dbReference type="PIRNR" id="PIRNR001461"/>
    </source>
</evidence>
<feature type="binding site" evidence="12">
    <location>
        <position position="42"/>
    </location>
    <ligand>
        <name>a divalent metal cation</name>
        <dbReference type="ChEBI" id="CHEBI:60240"/>
    </ligand>
</feature>
<proteinExistence type="inferred from homology"/>
<evidence type="ECO:0000256" key="3">
    <source>
        <dbReference type="ARBA" id="ARBA00001941"/>
    </source>
</evidence>
<comment type="cofactor">
    <cofactor evidence="3">
        <name>Co(2+)</name>
        <dbReference type="ChEBI" id="CHEBI:48828"/>
    </cofactor>
</comment>
<feature type="active site" description="Proton donor" evidence="11">
    <location>
        <position position="182"/>
    </location>
</feature>
<comment type="cofactor">
    <cofactor evidence="4">
        <name>Zn(2+)</name>
        <dbReference type="ChEBI" id="CHEBI:29105"/>
    </cofactor>
</comment>
<keyword evidence="10" id="KW-0119">Carbohydrate metabolism</keyword>
<dbReference type="InterPro" id="IPR026019">
    <property type="entry name" value="Ribul_P_3_epim"/>
</dbReference>
<feature type="binding site" evidence="12">
    <location>
        <position position="182"/>
    </location>
    <ligand>
        <name>a divalent metal cation</name>
        <dbReference type="ChEBI" id="CHEBI:60240"/>
    </ligand>
</feature>
<dbReference type="Pfam" id="PF00834">
    <property type="entry name" value="Ribul_P_3_epim"/>
    <property type="match status" value="1"/>
</dbReference>
<dbReference type="CDD" id="cd00429">
    <property type="entry name" value="RPE"/>
    <property type="match status" value="1"/>
</dbReference>
<keyword evidence="9 10" id="KW-0413">Isomerase</keyword>
<dbReference type="PROSITE" id="PS01085">
    <property type="entry name" value="RIBUL_P_3_EPIMER_1"/>
    <property type="match status" value="1"/>
</dbReference>
<dbReference type="SUPFAM" id="SSF51366">
    <property type="entry name" value="Ribulose-phoshate binding barrel"/>
    <property type="match status" value="1"/>
</dbReference>
<keyword evidence="12" id="KW-0862">Zinc</keyword>
<organism evidence="14 15">
    <name type="scientific">Adineta ricciae</name>
    <name type="common">Rotifer</name>
    <dbReference type="NCBI Taxonomy" id="249248"/>
    <lineage>
        <taxon>Eukaryota</taxon>
        <taxon>Metazoa</taxon>
        <taxon>Spiralia</taxon>
        <taxon>Gnathifera</taxon>
        <taxon>Rotifera</taxon>
        <taxon>Eurotatoria</taxon>
        <taxon>Bdelloidea</taxon>
        <taxon>Adinetida</taxon>
        <taxon>Adinetidae</taxon>
        <taxon>Adineta</taxon>
    </lineage>
</organism>
<evidence type="ECO:0000256" key="12">
    <source>
        <dbReference type="PIRSR" id="PIRSR001461-2"/>
    </source>
</evidence>
<comment type="catalytic activity">
    <reaction evidence="1 10">
        <text>D-ribulose 5-phosphate = D-xylulose 5-phosphate</text>
        <dbReference type="Rhea" id="RHEA:13677"/>
        <dbReference type="ChEBI" id="CHEBI:57737"/>
        <dbReference type="ChEBI" id="CHEBI:58121"/>
        <dbReference type="EC" id="5.1.3.1"/>
    </reaction>
</comment>
<feature type="binding site" evidence="13">
    <location>
        <begin position="152"/>
        <end position="155"/>
    </location>
    <ligand>
        <name>substrate</name>
    </ligand>
</feature>
<evidence type="ECO:0000313" key="15">
    <source>
        <dbReference type="Proteomes" id="UP000663828"/>
    </source>
</evidence>
<dbReference type="PANTHER" id="PTHR11749">
    <property type="entry name" value="RIBULOSE-5-PHOSPHATE-3-EPIMERASE"/>
    <property type="match status" value="1"/>
</dbReference>
<feature type="binding site" evidence="12">
    <location>
        <position position="40"/>
    </location>
    <ligand>
        <name>a divalent metal cation</name>
        <dbReference type="ChEBI" id="CHEBI:60240"/>
    </ligand>
</feature>
<keyword evidence="8 12" id="KW-0479">Metal-binding</keyword>
<dbReference type="Gene3D" id="3.20.20.70">
    <property type="entry name" value="Aldolase class I"/>
    <property type="match status" value="1"/>
</dbReference>
<sequence>MDSLPKGIKGIIGPSILNADLSKLTDESRRLLDAGADYLHLDVMDGHFVPNLTIGHPVIKCLRKNIPKVYFDAHMMVAKPEQWIEEMAGAGVNQYTFHIESTTKESMPEIIRKIKEVDMKVGLGIKPKTDISVVEEYINDIDVVLIMTVEPGFGGQKFMGDMMEKVRWLRKTYPQLLHIEVDGGVNMKTSDDCAQAGANMIVSGSALIDSKQPDKDIEQMRNLIDENLRSKKLHLQITNNEHCSH</sequence>
<evidence type="ECO:0000256" key="6">
    <source>
        <dbReference type="ARBA" id="ARBA00009541"/>
    </source>
</evidence>
<dbReference type="InterPro" id="IPR011060">
    <property type="entry name" value="RibuloseP-bd_barrel"/>
</dbReference>
<feature type="binding site" evidence="13">
    <location>
        <begin position="204"/>
        <end position="205"/>
    </location>
    <ligand>
        <name>substrate</name>
    </ligand>
</feature>
<feature type="binding site" evidence="13">
    <location>
        <position position="74"/>
    </location>
    <ligand>
        <name>substrate</name>
    </ligand>
</feature>
<dbReference type="InterPro" id="IPR013785">
    <property type="entry name" value="Aldolase_TIM"/>
</dbReference>
<reference evidence="14" key="1">
    <citation type="submission" date="2021-02" db="EMBL/GenBank/DDBJ databases">
        <authorList>
            <person name="Nowell W R."/>
        </authorList>
    </citation>
    <scope>NUCLEOTIDE SEQUENCE</scope>
</reference>
<dbReference type="HAMAP" id="MF_02227">
    <property type="entry name" value="RPE"/>
    <property type="match status" value="1"/>
</dbReference>
<comment type="cofactor">
    <cofactor evidence="5">
        <name>Fe(2+)</name>
        <dbReference type="ChEBI" id="CHEBI:29033"/>
    </cofactor>
</comment>
<feature type="binding site" evidence="13">
    <location>
        <position position="184"/>
    </location>
    <ligand>
        <name>substrate</name>
    </ligand>
</feature>
<keyword evidence="12" id="KW-0464">Manganese</keyword>
<comment type="cofactor">
    <cofactor evidence="12">
        <name>a divalent metal cation</name>
        <dbReference type="ChEBI" id="CHEBI:60240"/>
    </cofactor>
    <text evidence="12">Binds 1 divalent metal cation per subunit.</text>
</comment>
<comment type="caution">
    <text evidence="14">The sequence shown here is derived from an EMBL/GenBank/DDBJ whole genome shotgun (WGS) entry which is preliminary data.</text>
</comment>
<dbReference type="EMBL" id="CAJNOR010005925">
    <property type="protein sequence ID" value="CAF1580244.1"/>
    <property type="molecule type" value="Genomic_DNA"/>
</dbReference>
<evidence type="ECO:0000256" key="8">
    <source>
        <dbReference type="ARBA" id="ARBA00022723"/>
    </source>
</evidence>
<gene>
    <name evidence="14" type="ORF">XAT740_LOCUS45422</name>
</gene>
<feature type="binding site" evidence="13">
    <location>
        <position position="15"/>
    </location>
    <ligand>
        <name>substrate</name>
    </ligand>
</feature>
<dbReference type="PIRSF" id="PIRSF001461">
    <property type="entry name" value="RPE"/>
    <property type="match status" value="1"/>
</dbReference>
<evidence type="ECO:0000256" key="2">
    <source>
        <dbReference type="ARBA" id="ARBA00001936"/>
    </source>
</evidence>